<accession>A0A6C0M115</accession>
<dbReference type="AlphaFoldDB" id="A0A6C0M115"/>
<dbReference type="InterPro" id="IPR043916">
    <property type="entry name" value="P8_CR"/>
</dbReference>
<evidence type="ECO:0000256" key="1">
    <source>
        <dbReference type="SAM" id="MobiDB-lite"/>
    </source>
</evidence>
<protein>
    <recommendedName>
        <fullName evidence="2">Minor capsid protein P8 central region domain-containing protein</fullName>
    </recommendedName>
</protein>
<name>A0A6C0M115_9ZZZZ</name>
<dbReference type="EMBL" id="MN740631">
    <property type="protein sequence ID" value="QHU36736.1"/>
    <property type="molecule type" value="Genomic_DNA"/>
</dbReference>
<evidence type="ECO:0000259" key="2">
    <source>
        <dbReference type="Pfam" id="PF19065"/>
    </source>
</evidence>
<reference evidence="3" key="1">
    <citation type="journal article" date="2020" name="Nature">
        <title>Giant virus diversity and host interactions through global metagenomics.</title>
        <authorList>
            <person name="Schulz F."/>
            <person name="Roux S."/>
            <person name="Paez-Espino D."/>
            <person name="Jungbluth S."/>
            <person name="Walsh D.A."/>
            <person name="Denef V.J."/>
            <person name="McMahon K.D."/>
            <person name="Konstantinidis K.T."/>
            <person name="Eloe-Fadrosh E.A."/>
            <person name="Kyrpides N.C."/>
            <person name="Woyke T."/>
        </authorList>
    </citation>
    <scope>NUCLEOTIDE SEQUENCE</scope>
    <source>
        <strain evidence="3">GVMAG-S-1035124-57</strain>
    </source>
</reference>
<feature type="domain" description="Minor capsid protein P8 central region" evidence="2">
    <location>
        <begin position="64"/>
        <end position="183"/>
    </location>
</feature>
<evidence type="ECO:0000313" key="3">
    <source>
        <dbReference type="EMBL" id="QHU36736.1"/>
    </source>
</evidence>
<feature type="region of interest" description="Disordered" evidence="1">
    <location>
        <begin position="1"/>
        <end position="21"/>
    </location>
</feature>
<dbReference type="Pfam" id="PF19065">
    <property type="entry name" value="P8_CR"/>
    <property type="match status" value="1"/>
</dbReference>
<sequence>MPHQHYANANIRSHSANQANQANQANGRIDILGPTVEQQFAMYDKIPNSEKCSSFHDAMVGNWYDTPLSDAFFSTRNMEAVQNALRKGVHAMSNGAYLIGPQDCDNLKMIMRSVFLQSAMNLATDIPGQIAALNKIVVDMFVPKLCSEARAYLQYKRDASTMYRPIDRPIYSAENDKTLELQPWF</sequence>
<proteinExistence type="predicted"/>
<organism evidence="3">
    <name type="scientific">viral metagenome</name>
    <dbReference type="NCBI Taxonomy" id="1070528"/>
    <lineage>
        <taxon>unclassified sequences</taxon>
        <taxon>metagenomes</taxon>
        <taxon>organismal metagenomes</taxon>
    </lineage>
</organism>